<accession>A0A397Q4S4</accession>
<keyword evidence="2" id="KW-0808">Transferase</keyword>
<evidence type="ECO:0000313" key="3">
    <source>
        <dbReference type="Proteomes" id="UP000266273"/>
    </source>
</evidence>
<dbReference type="GO" id="GO:0016740">
    <property type="term" value="F:transferase activity"/>
    <property type="evidence" value="ECO:0007669"/>
    <property type="project" value="UniProtKB-KW"/>
</dbReference>
<dbReference type="AlphaFoldDB" id="A0A397Q4S4"/>
<reference evidence="2 3" key="1">
    <citation type="submission" date="2018-08" db="EMBL/GenBank/DDBJ databases">
        <title>Genomic Encyclopedia of Archaeal and Bacterial Type Strains, Phase II (KMG-II): from individual species to whole genera.</title>
        <authorList>
            <person name="Goeker M."/>
        </authorList>
    </citation>
    <scope>NUCLEOTIDE SEQUENCE [LARGE SCALE GENOMIC DNA]</scope>
    <source>
        <strain evidence="2 3">DSM 5002</strain>
    </source>
</reference>
<sequence>MQAVLINRTDDIGHHGCTLVNRQLDALARNAGIEIVAKLPLHADWDALAPDRFDAVIVNGEGTLHSSNRGARRIAEIPAWAARRGVPAHLINSVYQNNNDTIAAQVARFATIAVRDTRSAAEMSRHGIDPRVVPDLSLTWQVEPAHLTGDKIIINGSVSKTARGRLYALSGRDRPYVPITSRPPRDKDAQRFYDAKRALAMIRPPGVKRAHLRNSIATFDEFVSCLRAHASGIVTGRFHMVTIALCLEIPVMAVPSNTHKIEALLEHLDMPGRLAEHPRDALRMLRSYTTAEIERIRALRREARTNADRLFQEIRSHQHDARAWSVA</sequence>
<dbReference type="RefSeq" id="WP_119061130.1">
    <property type="nucleotide sequence ID" value="NZ_QXDF01000001.1"/>
</dbReference>
<gene>
    <name evidence="2" type="ORF">BXY53_1429</name>
</gene>
<protein>
    <submittedName>
        <fullName evidence="2">Polysaccharide pyruvyl transferase</fullName>
    </submittedName>
</protein>
<dbReference type="Pfam" id="PF04230">
    <property type="entry name" value="PS_pyruv_trans"/>
    <property type="match status" value="1"/>
</dbReference>
<dbReference type="Proteomes" id="UP000266273">
    <property type="component" value="Unassembled WGS sequence"/>
</dbReference>
<comment type="caution">
    <text evidence="2">The sequence shown here is derived from an EMBL/GenBank/DDBJ whole genome shotgun (WGS) entry which is preliminary data.</text>
</comment>
<feature type="domain" description="Polysaccharide pyruvyl transferase" evidence="1">
    <location>
        <begin position="53"/>
        <end position="255"/>
    </location>
</feature>
<dbReference type="EMBL" id="QXDF01000001">
    <property type="protein sequence ID" value="RIA56326.1"/>
    <property type="molecule type" value="Genomic_DNA"/>
</dbReference>
<organism evidence="2 3">
    <name type="scientific">Dichotomicrobium thermohalophilum</name>
    <dbReference type="NCBI Taxonomy" id="933063"/>
    <lineage>
        <taxon>Bacteria</taxon>
        <taxon>Pseudomonadati</taxon>
        <taxon>Pseudomonadota</taxon>
        <taxon>Alphaproteobacteria</taxon>
        <taxon>Hyphomicrobiales</taxon>
        <taxon>Hyphomicrobiaceae</taxon>
        <taxon>Dichotomicrobium</taxon>
    </lineage>
</organism>
<evidence type="ECO:0000313" key="2">
    <source>
        <dbReference type="EMBL" id="RIA56326.1"/>
    </source>
</evidence>
<proteinExistence type="predicted"/>
<dbReference type="OrthoDB" id="1123495at2"/>
<dbReference type="PANTHER" id="PTHR36836">
    <property type="entry name" value="COLANIC ACID BIOSYNTHESIS PROTEIN WCAK"/>
    <property type="match status" value="1"/>
</dbReference>
<keyword evidence="3" id="KW-1185">Reference proteome</keyword>
<dbReference type="InterPro" id="IPR007345">
    <property type="entry name" value="Polysacch_pyruvyl_Trfase"/>
</dbReference>
<dbReference type="PANTHER" id="PTHR36836:SF1">
    <property type="entry name" value="COLANIC ACID BIOSYNTHESIS PROTEIN WCAK"/>
    <property type="match status" value="1"/>
</dbReference>
<evidence type="ECO:0000259" key="1">
    <source>
        <dbReference type="Pfam" id="PF04230"/>
    </source>
</evidence>
<name>A0A397Q4S4_9HYPH</name>